<dbReference type="CDD" id="cd00801">
    <property type="entry name" value="INT_P4_C"/>
    <property type="match status" value="1"/>
</dbReference>
<dbReference type="Pfam" id="PF00589">
    <property type="entry name" value="Phage_integrase"/>
    <property type="match status" value="1"/>
</dbReference>
<comment type="caution">
    <text evidence="6">The sequence shown here is derived from an EMBL/GenBank/DDBJ whole genome shotgun (WGS) entry which is preliminary data.</text>
</comment>
<comment type="similarity">
    <text evidence="1">Belongs to the 'phage' integrase family.</text>
</comment>
<evidence type="ECO:0000256" key="3">
    <source>
        <dbReference type="ARBA" id="ARBA00023125"/>
    </source>
</evidence>
<dbReference type="Gene3D" id="3.30.160.390">
    <property type="entry name" value="Integrase, DNA-binding domain"/>
    <property type="match status" value="1"/>
</dbReference>
<dbReference type="InterPro" id="IPR050808">
    <property type="entry name" value="Phage_Integrase"/>
</dbReference>
<dbReference type="InterPro" id="IPR053876">
    <property type="entry name" value="Phage_int_M"/>
</dbReference>
<dbReference type="Gene3D" id="1.10.443.10">
    <property type="entry name" value="Intergrase catalytic core"/>
    <property type="match status" value="1"/>
</dbReference>
<protein>
    <submittedName>
        <fullName evidence="6">Phage integrase</fullName>
    </submittedName>
</protein>
<keyword evidence="7" id="KW-1185">Reference proteome</keyword>
<dbReference type="GO" id="GO:0015074">
    <property type="term" value="P:DNA integration"/>
    <property type="evidence" value="ECO:0007669"/>
    <property type="project" value="UniProtKB-KW"/>
</dbReference>
<dbReference type="PANTHER" id="PTHR30629">
    <property type="entry name" value="PROPHAGE INTEGRASE"/>
    <property type="match status" value="1"/>
</dbReference>
<organism evidence="6 7">
    <name type="scientific">Pseudaquabacterium pictum</name>
    <dbReference type="NCBI Taxonomy" id="2315236"/>
    <lineage>
        <taxon>Bacteria</taxon>
        <taxon>Pseudomonadati</taxon>
        <taxon>Pseudomonadota</taxon>
        <taxon>Betaproteobacteria</taxon>
        <taxon>Burkholderiales</taxon>
        <taxon>Sphaerotilaceae</taxon>
        <taxon>Pseudaquabacterium</taxon>
    </lineage>
</organism>
<dbReference type="InterPro" id="IPR011010">
    <property type="entry name" value="DNA_brk_join_enz"/>
</dbReference>
<dbReference type="PANTHER" id="PTHR30629:SF2">
    <property type="entry name" value="PROPHAGE INTEGRASE INTS-RELATED"/>
    <property type="match status" value="1"/>
</dbReference>
<dbReference type="Gene3D" id="1.10.150.130">
    <property type="match status" value="1"/>
</dbReference>
<evidence type="ECO:0000313" key="7">
    <source>
        <dbReference type="Proteomes" id="UP000301751"/>
    </source>
</evidence>
<dbReference type="PROSITE" id="PS51898">
    <property type="entry name" value="TYR_RECOMBINASE"/>
    <property type="match status" value="1"/>
</dbReference>
<feature type="domain" description="Tyr recombinase" evidence="5">
    <location>
        <begin position="239"/>
        <end position="421"/>
    </location>
</feature>
<keyword evidence="3" id="KW-0238">DNA-binding</keyword>
<evidence type="ECO:0000256" key="1">
    <source>
        <dbReference type="ARBA" id="ARBA00008857"/>
    </source>
</evidence>
<proteinExistence type="inferred from homology"/>
<dbReference type="Pfam" id="PF13356">
    <property type="entry name" value="Arm-DNA-bind_3"/>
    <property type="match status" value="1"/>
</dbReference>
<keyword evidence="4" id="KW-0233">DNA recombination</keyword>
<dbReference type="GO" id="GO:0006310">
    <property type="term" value="P:DNA recombination"/>
    <property type="evidence" value="ECO:0007669"/>
    <property type="project" value="UniProtKB-KW"/>
</dbReference>
<dbReference type="AlphaFoldDB" id="A0A480AYZ7"/>
<dbReference type="InterPro" id="IPR010998">
    <property type="entry name" value="Integrase_recombinase_N"/>
</dbReference>
<dbReference type="SUPFAM" id="SSF56349">
    <property type="entry name" value="DNA breaking-rejoining enzymes"/>
    <property type="match status" value="1"/>
</dbReference>
<keyword evidence="2" id="KW-0229">DNA integration</keyword>
<dbReference type="InterPro" id="IPR002104">
    <property type="entry name" value="Integrase_catalytic"/>
</dbReference>
<accession>A0A480AYZ7</accession>
<dbReference type="RefSeq" id="WP_137734652.1">
    <property type="nucleotide sequence ID" value="NZ_BJCL01000012.1"/>
</dbReference>
<dbReference type="InterPro" id="IPR025166">
    <property type="entry name" value="Integrase_DNA_bind_dom"/>
</dbReference>
<gene>
    <name evidence="6" type="ORF">AQPW35_40160</name>
</gene>
<dbReference type="OrthoDB" id="9775880at2"/>
<dbReference type="EMBL" id="BJCL01000012">
    <property type="protein sequence ID" value="GCL64935.1"/>
    <property type="molecule type" value="Genomic_DNA"/>
</dbReference>
<dbReference type="InterPro" id="IPR038488">
    <property type="entry name" value="Integrase_DNA-bd_sf"/>
</dbReference>
<sequence>MARKTAAKLNLLTVREAQTAGEGDHTDGGGLLLRVRGESASWVLRYTAPTGRRREMGLGVARRNNAAATGDSLTTARRLAHEARDLLQRGGDPIDERDGRRETARQAEQAQKVQKARQQMTLARAARDYHERVIEPTRTSKHSAQWIASLENHMPASLWHAPVDSIEPPALLAALLAIKPHERARNLTSGDKLPETLQRIRQRLDAVFEDAIFHRRCTSNPAAAIRRKMAEAQDKRKRGEFRALPYREAPAFMLQLREAEGTAARCLELAVLTAARTGEVLGATWGEFDLDRATWVVPAERMKGGEQNGDHTVHLTPRAVEILQGQLGQHAAWVFPSPMLSADGEARPLSNMAMLTVLDRMGMRERTTVHGLCRATFSTWANETGAARPDVIEACLAHNEADRVRAAYNRSQFTQERAALLVAWAEYLAELPASNVVPLRAA</sequence>
<dbReference type="Proteomes" id="UP000301751">
    <property type="component" value="Unassembled WGS sequence"/>
</dbReference>
<evidence type="ECO:0000256" key="4">
    <source>
        <dbReference type="ARBA" id="ARBA00023172"/>
    </source>
</evidence>
<evidence type="ECO:0000313" key="6">
    <source>
        <dbReference type="EMBL" id="GCL64935.1"/>
    </source>
</evidence>
<evidence type="ECO:0000259" key="5">
    <source>
        <dbReference type="PROSITE" id="PS51898"/>
    </source>
</evidence>
<evidence type="ECO:0000256" key="2">
    <source>
        <dbReference type="ARBA" id="ARBA00022908"/>
    </source>
</evidence>
<dbReference type="InterPro" id="IPR013762">
    <property type="entry name" value="Integrase-like_cat_sf"/>
</dbReference>
<reference evidence="7" key="1">
    <citation type="submission" date="2019-03" db="EMBL/GenBank/DDBJ databases">
        <title>Aquabacterium pictum sp.nov., the first bacteriochlorophyll a-containing freshwater bacterium in the genus Aquabacterium of the class Betaproteobacteria.</title>
        <authorList>
            <person name="Hirose S."/>
            <person name="Tank M."/>
            <person name="Hara E."/>
            <person name="Tamaki H."/>
            <person name="Takaichi S."/>
            <person name="Haruta S."/>
            <person name="Hanada S."/>
        </authorList>
    </citation>
    <scope>NUCLEOTIDE SEQUENCE [LARGE SCALE GENOMIC DNA]</scope>
    <source>
        <strain evidence="7">W35</strain>
    </source>
</reference>
<dbReference type="Pfam" id="PF22022">
    <property type="entry name" value="Phage_int_M"/>
    <property type="match status" value="1"/>
</dbReference>
<dbReference type="GO" id="GO:0003677">
    <property type="term" value="F:DNA binding"/>
    <property type="evidence" value="ECO:0007669"/>
    <property type="project" value="UniProtKB-KW"/>
</dbReference>
<name>A0A480AYZ7_9BURK</name>